<protein>
    <recommendedName>
        <fullName evidence="3">Alpha/beta hydrolase</fullName>
    </recommendedName>
</protein>
<dbReference type="EMBL" id="AEUD01000014">
    <property type="protein sequence ID" value="EGD54189.1"/>
    <property type="molecule type" value="Genomic_DNA"/>
</dbReference>
<evidence type="ECO:0000313" key="2">
    <source>
        <dbReference type="Proteomes" id="UP000035065"/>
    </source>
</evidence>
<dbReference type="STRING" id="644548.SCNU_15744"/>
<gene>
    <name evidence="1" type="ORF">SCNU_15744</name>
</gene>
<organism evidence="1 2">
    <name type="scientific">Gordonia neofelifaecis NRRL B-59395</name>
    <dbReference type="NCBI Taxonomy" id="644548"/>
    <lineage>
        <taxon>Bacteria</taxon>
        <taxon>Bacillati</taxon>
        <taxon>Actinomycetota</taxon>
        <taxon>Actinomycetes</taxon>
        <taxon>Mycobacteriales</taxon>
        <taxon>Gordoniaceae</taxon>
        <taxon>Gordonia</taxon>
    </lineage>
</organism>
<evidence type="ECO:0000313" key="1">
    <source>
        <dbReference type="EMBL" id="EGD54189.1"/>
    </source>
</evidence>
<dbReference type="AlphaFoldDB" id="F1YME0"/>
<evidence type="ECO:0008006" key="3">
    <source>
        <dbReference type="Google" id="ProtNLM"/>
    </source>
</evidence>
<dbReference type="SUPFAM" id="SSF53474">
    <property type="entry name" value="alpha/beta-Hydrolases"/>
    <property type="match status" value="1"/>
</dbReference>
<sequence>MTVEREFIGLPSVNLPRFGAGGHPCQGVYHRPAGKRPTIAVIATHYQIDFSEHYMAEYLAERGYGFLGWNTRFRGDESHFVLDAALSDIGVGVRWLREEAGVETVVLLGNSGGGSLMAAYQSQAVAPSLTPLEGMRLTPGVDELPAGDAYISSAAHLGRPEVLTSWMDGSVTDENDPLATDPALDLFNPDNGPSYSDDFVARYRAAQTARNHRITDWVKAELARLTAAGYHDRPFSVARTWADPRMVDPALEPTKREPNSCYAGVPKRANRSVFGIAAATTLRSWLSLWSLTDSQTRASAHLPNITVPALVLNGNRDTGVFPSDAAAIHDQLGASDKQSHELDADHYFLLPGARDEQADLISAWIAERF</sequence>
<accession>F1YME0</accession>
<dbReference type="eggNOG" id="COG1073">
    <property type="taxonomic scope" value="Bacteria"/>
</dbReference>
<dbReference type="Gene3D" id="3.40.50.1820">
    <property type="entry name" value="alpha/beta hydrolase"/>
    <property type="match status" value="2"/>
</dbReference>
<name>F1YME0_9ACTN</name>
<reference evidence="1 2" key="1">
    <citation type="journal article" date="2011" name="J. Bacteriol.">
        <title>Draft Genome Sequence of Gordonia neofelifaecis NRRL B-59395, a Cholesterol-Degrading Actinomycete.</title>
        <authorList>
            <person name="Ge F."/>
            <person name="Li W."/>
            <person name="Chen G."/>
            <person name="Liu Y."/>
            <person name="Zhang G."/>
            <person name="Yong B."/>
            <person name="Wang Q."/>
            <person name="Wang N."/>
            <person name="Huang Z."/>
            <person name="Li W."/>
            <person name="Wang J."/>
            <person name="Wu C."/>
            <person name="Xie Q."/>
            <person name="Liu G."/>
        </authorList>
    </citation>
    <scope>NUCLEOTIDE SEQUENCE [LARGE SCALE GENOMIC DNA]</scope>
    <source>
        <strain evidence="1 2">NRRL B-59395</strain>
    </source>
</reference>
<proteinExistence type="predicted"/>
<comment type="caution">
    <text evidence="1">The sequence shown here is derived from an EMBL/GenBank/DDBJ whole genome shotgun (WGS) entry which is preliminary data.</text>
</comment>
<keyword evidence="2" id="KW-1185">Reference proteome</keyword>
<dbReference type="InterPro" id="IPR029058">
    <property type="entry name" value="AB_hydrolase_fold"/>
</dbReference>
<dbReference type="Proteomes" id="UP000035065">
    <property type="component" value="Unassembled WGS sequence"/>
</dbReference>